<proteinExistence type="predicted"/>
<sequence>MESNAGKLQDYLHSLLNELGAPINWTQEDAHQFYVRFCDPQLLGSRLILEVRYVKELQNDNVLLIAEVLNPDTFTPFVLPFNGDKWTVALTVPNNGAKYKKGDILTAVAEELKFNNCR</sequence>
<gene>
    <name evidence="1" type="ORF">ACFFHQ_05885</name>
</gene>
<organism evidence="1 2">
    <name type="scientific">Geobacillus jurassicus</name>
    <dbReference type="NCBI Taxonomy" id="235932"/>
    <lineage>
        <taxon>Bacteria</taxon>
        <taxon>Bacillati</taxon>
        <taxon>Bacillota</taxon>
        <taxon>Bacilli</taxon>
        <taxon>Bacillales</taxon>
        <taxon>Anoxybacillaceae</taxon>
        <taxon>Geobacillus</taxon>
    </lineage>
</organism>
<accession>A0ABV6GSX9</accession>
<keyword evidence="2" id="KW-1185">Reference proteome</keyword>
<name>A0ABV6GSX9_9BACL</name>
<dbReference type="Proteomes" id="UP001589785">
    <property type="component" value="Unassembled WGS sequence"/>
</dbReference>
<dbReference type="RefSeq" id="WP_066234819.1">
    <property type="nucleotide sequence ID" value="NZ_JBHLVN010000026.1"/>
</dbReference>
<evidence type="ECO:0000313" key="1">
    <source>
        <dbReference type="EMBL" id="MFC0296999.1"/>
    </source>
</evidence>
<comment type="caution">
    <text evidence="1">The sequence shown here is derived from an EMBL/GenBank/DDBJ whole genome shotgun (WGS) entry which is preliminary data.</text>
</comment>
<reference evidence="1 2" key="1">
    <citation type="submission" date="2024-09" db="EMBL/GenBank/DDBJ databases">
        <authorList>
            <person name="Sun Q."/>
            <person name="Mori K."/>
        </authorList>
    </citation>
    <scope>NUCLEOTIDE SEQUENCE [LARGE SCALE GENOMIC DNA]</scope>
    <source>
        <strain evidence="1 2">CCM 7224</strain>
    </source>
</reference>
<evidence type="ECO:0000313" key="2">
    <source>
        <dbReference type="Proteomes" id="UP001589785"/>
    </source>
</evidence>
<dbReference type="EMBL" id="JBHLVN010000026">
    <property type="protein sequence ID" value="MFC0296999.1"/>
    <property type="molecule type" value="Genomic_DNA"/>
</dbReference>
<protein>
    <submittedName>
        <fullName evidence="1">Uncharacterized protein</fullName>
    </submittedName>
</protein>